<name>A0ABP7TJM5_9FLAO</name>
<reference evidence="3" key="1">
    <citation type="journal article" date="2019" name="Int. J. Syst. Evol. Microbiol.">
        <title>The Global Catalogue of Microorganisms (GCM) 10K type strain sequencing project: providing services to taxonomists for standard genome sequencing and annotation.</title>
        <authorList>
            <consortium name="The Broad Institute Genomics Platform"/>
            <consortium name="The Broad Institute Genome Sequencing Center for Infectious Disease"/>
            <person name="Wu L."/>
            <person name="Ma J."/>
        </authorList>
    </citation>
    <scope>NUCLEOTIDE SEQUENCE [LARGE SCALE GENOMIC DNA]</scope>
    <source>
        <strain evidence="3">JCM 17064</strain>
    </source>
</reference>
<dbReference type="InterPro" id="IPR042098">
    <property type="entry name" value="TauD-like_sf"/>
</dbReference>
<dbReference type="Gene3D" id="3.60.130.10">
    <property type="entry name" value="Clavaminate synthase-like"/>
    <property type="match status" value="1"/>
</dbReference>
<evidence type="ECO:0008006" key="4">
    <source>
        <dbReference type="Google" id="ProtNLM"/>
    </source>
</evidence>
<organism evidence="2 3">
    <name type="scientific">Flavobacterium cheonhonense</name>
    <dbReference type="NCBI Taxonomy" id="706185"/>
    <lineage>
        <taxon>Bacteria</taxon>
        <taxon>Pseudomonadati</taxon>
        <taxon>Bacteroidota</taxon>
        <taxon>Flavobacteriia</taxon>
        <taxon>Flavobacteriales</taxon>
        <taxon>Flavobacteriaceae</taxon>
        <taxon>Flavobacterium</taxon>
    </lineage>
</organism>
<evidence type="ECO:0000256" key="1">
    <source>
        <dbReference type="ARBA" id="ARBA00023002"/>
    </source>
</evidence>
<dbReference type="SUPFAM" id="SSF51197">
    <property type="entry name" value="Clavaminate synthase-like"/>
    <property type="match status" value="1"/>
</dbReference>
<keyword evidence="3" id="KW-1185">Reference proteome</keyword>
<dbReference type="EMBL" id="BAABCR010000013">
    <property type="protein sequence ID" value="GAA4027205.1"/>
    <property type="molecule type" value="Genomic_DNA"/>
</dbReference>
<keyword evidence="1" id="KW-0560">Oxidoreductase</keyword>
<proteinExistence type="predicted"/>
<protein>
    <recommendedName>
        <fullName evidence="4">TauD/TfdA-like domain-containing protein</fullName>
    </recommendedName>
</protein>
<accession>A0ABP7TJM5</accession>
<dbReference type="Proteomes" id="UP001500968">
    <property type="component" value="Unassembled WGS sequence"/>
</dbReference>
<evidence type="ECO:0000313" key="2">
    <source>
        <dbReference type="EMBL" id="GAA4027205.1"/>
    </source>
</evidence>
<comment type="caution">
    <text evidence="2">The sequence shown here is derived from an EMBL/GenBank/DDBJ whole genome shotgun (WGS) entry which is preliminary data.</text>
</comment>
<sequence>MLAVILSKILEMIEEIEKNGWFFGNGDFSDNELLSIFQKNTDDSFSIKKNTLTPNKSSDSRITLSKIYGLNAFPFHNDGVQNKIPPKFIVLKLKSSEIEVAKTFLLDGFELALNNQNIFYHSIFNINGNGFKEITPLINKRINGKKMLRYNPVIMDSVIKKKKVELEQIINNSSKIEINWKPKSFLIIDNWRILHSRDSITNLNKERIIERIEFYYK</sequence>
<gene>
    <name evidence="2" type="ORF">GCM10022386_08220</name>
</gene>
<evidence type="ECO:0000313" key="3">
    <source>
        <dbReference type="Proteomes" id="UP001500968"/>
    </source>
</evidence>